<dbReference type="GO" id="GO:0006508">
    <property type="term" value="P:proteolysis"/>
    <property type="evidence" value="ECO:0007669"/>
    <property type="project" value="UniProtKB-KW"/>
</dbReference>
<keyword evidence="11" id="KW-0325">Glycoprotein</keyword>
<dbReference type="Pfam" id="PF00026">
    <property type="entry name" value="Asp"/>
    <property type="match status" value="3"/>
</dbReference>
<feature type="active site" evidence="13">
    <location>
        <position position="273"/>
    </location>
</feature>
<keyword evidence="9" id="KW-0865">Zymogen</keyword>
<dbReference type="InterPro" id="IPR001461">
    <property type="entry name" value="Aspartic_peptidase_A1"/>
</dbReference>
<keyword evidence="8 15" id="KW-0378">Hydrolase</keyword>
<evidence type="ECO:0000256" key="4">
    <source>
        <dbReference type="ARBA" id="ARBA00015582"/>
    </source>
</evidence>
<feature type="disulfide bond" evidence="14">
    <location>
        <begin position="100"/>
        <end position="107"/>
    </location>
</feature>
<evidence type="ECO:0000256" key="14">
    <source>
        <dbReference type="PIRSR" id="PIRSR601461-2"/>
    </source>
</evidence>
<feature type="domain" description="Peptidase A1" evidence="17">
    <location>
        <begin position="810"/>
        <end position="1119"/>
    </location>
</feature>
<keyword evidence="5 15" id="KW-0645">Protease</keyword>
<dbReference type="EC" id="3.4.23.5" evidence="3"/>
<comment type="catalytic activity">
    <reaction evidence="1">
        <text>Specificity similar to, but narrower than, that of pepsin A. Does not cleave the 4-Gln-|-His-5 bond in B chain of insulin.</text>
        <dbReference type="EC" id="3.4.23.5"/>
    </reaction>
</comment>
<dbReference type="EMBL" id="KB632345">
    <property type="protein sequence ID" value="ERL93120.1"/>
    <property type="molecule type" value="Genomic_DNA"/>
</dbReference>
<evidence type="ECO:0000256" key="15">
    <source>
        <dbReference type="RuleBase" id="RU000454"/>
    </source>
</evidence>
<feature type="disulfide bond" evidence="14">
    <location>
        <begin position="264"/>
        <end position="268"/>
    </location>
</feature>
<dbReference type="STRING" id="77166.U4USP0"/>
<gene>
    <name evidence="18" type="ORF">D910_10421</name>
</gene>
<dbReference type="PANTHER" id="PTHR47966">
    <property type="entry name" value="BETA-SITE APP-CLEAVING ENZYME, ISOFORM A-RELATED"/>
    <property type="match status" value="1"/>
</dbReference>
<feature type="signal peptide" evidence="16">
    <location>
        <begin position="1"/>
        <end position="18"/>
    </location>
</feature>
<keyword evidence="6 16" id="KW-0732">Signal</keyword>
<evidence type="ECO:0000256" key="2">
    <source>
        <dbReference type="ARBA" id="ARBA00007447"/>
    </source>
</evidence>
<evidence type="ECO:0000256" key="7">
    <source>
        <dbReference type="ARBA" id="ARBA00022750"/>
    </source>
</evidence>
<dbReference type="PRINTS" id="PR00792">
    <property type="entry name" value="PEPSIN"/>
</dbReference>
<feature type="chain" id="PRO_5004656372" description="Cathepsin D" evidence="16">
    <location>
        <begin position="19"/>
        <end position="1123"/>
    </location>
</feature>
<name>U4USP0_DENPD</name>
<evidence type="ECO:0000313" key="19">
    <source>
        <dbReference type="Proteomes" id="UP000030742"/>
    </source>
</evidence>
<dbReference type="InterPro" id="IPR021109">
    <property type="entry name" value="Peptidase_aspartic_dom_sf"/>
</dbReference>
<reference evidence="18 19" key="1">
    <citation type="journal article" date="2013" name="Genome Biol.">
        <title>Draft genome of the mountain pine beetle, Dendroctonus ponderosae Hopkins, a major forest pest.</title>
        <authorList>
            <person name="Keeling C.I."/>
            <person name="Yuen M.M."/>
            <person name="Liao N.Y."/>
            <person name="Docking T.R."/>
            <person name="Chan S.K."/>
            <person name="Taylor G.A."/>
            <person name="Palmquist D.L."/>
            <person name="Jackman S.D."/>
            <person name="Nguyen A."/>
            <person name="Li M."/>
            <person name="Henderson H."/>
            <person name="Janes J.K."/>
            <person name="Zhao Y."/>
            <person name="Pandoh P."/>
            <person name="Moore R."/>
            <person name="Sperling F.A."/>
            <person name="Huber D.P."/>
            <person name="Birol I."/>
            <person name="Jones S.J."/>
            <person name="Bohlmann J."/>
        </authorList>
    </citation>
    <scope>NUCLEOTIDE SEQUENCE</scope>
</reference>
<feature type="disulfide bond" evidence="14">
    <location>
        <begin position="307"/>
        <end position="344"/>
    </location>
</feature>
<feature type="active site" evidence="13">
    <location>
        <position position="87"/>
    </location>
</feature>
<evidence type="ECO:0000256" key="12">
    <source>
        <dbReference type="ARBA" id="ARBA00055742"/>
    </source>
</evidence>
<protein>
    <recommendedName>
        <fullName evidence="4">Cathepsin D</fullName>
        <ecNumber evidence="3">3.4.23.5</ecNumber>
    </recommendedName>
</protein>
<evidence type="ECO:0000313" key="18">
    <source>
        <dbReference type="EMBL" id="ERL93120.1"/>
    </source>
</evidence>
<keyword evidence="10 14" id="KW-1015">Disulfide bond</keyword>
<accession>U4USP0</accession>
<dbReference type="PANTHER" id="PTHR47966:SF51">
    <property type="entry name" value="BETA-SITE APP-CLEAVING ENZYME, ISOFORM A-RELATED"/>
    <property type="match status" value="1"/>
</dbReference>
<evidence type="ECO:0000256" key="11">
    <source>
        <dbReference type="ARBA" id="ARBA00023180"/>
    </source>
</evidence>
<evidence type="ECO:0000259" key="17">
    <source>
        <dbReference type="PROSITE" id="PS51767"/>
    </source>
</evidence>
<evidence type="ECO:0000256" key="6">
    <source>
        <dbReference type="ARBA" id="ARBA00022729"/>
    </source>
</evidence>
<dbReference type="Gene3D" id="2.60.40.1960">
    <property type="match status" value="3"/>
</dbReference>
<dbReference type="OrthoDB" id="771136at2759"/>
<dbReference type="InterPro" id="IPR001969">
    <property type="entry name" value="Aspartic_peptidase_AS"/>
</dbReference>
<evidence type="ECO:0000256" key="10">
    <source>
        <dbReference type="ARBA" id="ARBA00023157"/>
    </source>
</evidence>
<evidence type="ECO:0000256" key="16">
    <source>
        <dbReference type="SAM" id="SignalP"/>
    </source>
</evidence>
<evidence type="ECO:0000256" key="9">
    <source>
        <dbReference type="ARBA" id="ARBA00023145"/>
    </source>
</evidence>
<dbReference type="Proteomes" id="UP000030742">
    <property type="component" value="Unassembled WGS sequence"/>
</dbReference>
<evidence type="ECO:0000256" key="1">
    <source>
        <dbReference type="ARBA" id="ARBA00000585"/>
    </source>
</evidence>
<comment type="similarity">
    <text evidence="2 15">Belongs to the peptidase A1 family.</text>
</comment>
<feature type="domain" description="Peptidase A1" evidence="17">
    <location>
        <begin position="432"/>
        <end position="749"/>
    </location>
</feature>
<dbReference type="PROSITE" id="PS51767">
    <property type="entry name" value="PEPTIDASE_A1"/>
    <property type="match status" value="3"/>
</dbReference>
<dbReference type="FunFam" id="2.40.70.10:FF:000066">
    <property type="entry name" value="Napsin A aspartic peptidase"/>
    <property type="match status" value="2"/>
</dbReference>
<sequence length="1123" mass="122346">MARLKVFLIICFIATITCENLVRVPLTKGKSPKNILREVGTHVQQVKLRYASGAEPVPEPLSNYLDAQYFGAISIGTPPQKFVVVFDTGSSNLWVPSKKCSFTNIACLLHNKYDSSKSSTYKENGTEFAIRYGSGSLSGFLSTDVVGVSDINVKGQTFAEALSEPGLAFVAAKFDGILGLAYSRISVDGVVPLFYNMVNQGIVSQAVFSFYLNRNPDGKVGGELIFGGSDPNYYSGNFTYLPVDRQAYWQFKMDEVIVGQKTFCKGGCEAIADTGTSLIAGPVDEVKALNEAIGATPLVGGEYAVDCSLIPNLPAIKFILGGNTFVLEGKDYVLAESAMGKTVCLSGFFGIDIPPPNGPLWILGDVFIGKYYTEFDAQNNRVGFAISKVPLTKGITPRRSLRNVALHLEDMKKRYRVGGVPEPLTNYLDAQYYGEISIGTPPQTFDVIFDTGSSNLWVPSAKCSILNVACLLHKKYYSEKSSTYVKNDTEFSISYGSGSLSGILSVDSIAIGSAIVTSQTFAEATNEPGIAFIAGKFDGILGLAYPSISVDGVLPVFYNMINQKLVEQPVFSFYLNRDADGNVGGEILFGGSDSDYYEGEFTYLNVDRQAYWQVKMDSVKVNSSTFCDGGCEAIVDTGTSLLTGPSAEIKALNKIIGAVELLAGEYFIDCNKIPTLPPINFVLGGKSFTLEGSDYILEVDTGLGINECISGFMGLDVEAPAGPLWILGDVFIGKYYTEFDVGNNRVGFAQSKNMLCSISAIASEHLARIPLLKKSSRVNIIHHQKQLQQALFRSQENGGREILWNYDYLYLGNITIGTPPQPFIVLFDTGSSLLWVPSKRSSLARNSAIHKYDHSKSSTYKKNGTEFVISYVSGDVNGVLSNDVANVAGLTASGQTFGEVLDLSHLPPDIHFDGILGLGYPALESSRVMPFFNNLIDQGVVPEPVFSFYLNRDENGTVGGELILGGSDPNYYTGNFTYVPVVRRAYWEIKLDNVKVRNKSLLPYGGSVVIDTGSNAMSGPISPVFALHESLGFTWLPDYGFVIECEIISKLPPINFVLSGKDFPLKFGDYTQKAMTTDGPICLSLIFPDIYSEFWLLGEMFVGRYYTEFDFGNNRIGFANAKQ</sequence>
<feature type="domain" description="Peptidase A1" evidence="17">
    <location>
        <begin position="69"/>
        <end position="385"/>
    </location>
</feature>
<dbReference type="SUPFAM" id="SSF50630">
    <property type="entry name" value="Acid proteases"/>
    <property type="match status" value="3"/>
</dbReference>
<dbReference type="FunFam" id="2.40.70.10:FF:000009">
    <property type="entry name" value="Aspartic proteinase A1"/>
    <property type="match status" value="2"/>
</dbReference>
<keyword evidence="7 15" id="KW-0064">Aspartyl protease</keyword>
<dbReference type="AlphaFoldDB" id="U4USP0"/>
<dbReference type="GO" id="GO:0004190">
    <property type="term" value="F:aspartic-type endopeptidase activity"/>
    <property type="evidence" value="ECO:0007669"/>
    <property type="project" value="UniProtKB-KW"/>
</dbReference>
<evidence type="ECO:0000256" key="8">
    <source>
        <dbReference type="ARBA" id="ARBA00022801"/>
    </source>
</evidence>
<organism evidence="18 19">
    <name type="scientific">Dendroctonus ponderosae</name>
    <name type="common">Mountain pine beetle</name>
    <dbReference type="NCBI Taxonomy" id="77166"/>
    <lineage>
        <taxon>Eukaryota</taxon>
        <taxon>Metazoa</taxon>
        <taxon>Ecdysozoa</taxon>
        <taxon>Arthropoda</taxon>
        <taxon>Hexapoda</taxon>
        <taxon>Insecta</taxon>
        <taxon>Pterygota</taxon>
        <taxon>Neoptera</taxon>
        <taxon>Endopterygota</taxon>
        <taxon>Coleoptera</taxon>
        <taxon>Polyphaga</taxon>
        <taxon>Cucujiformia</taxon>
        <taxon>Curculionidae</taxon>
        <taxon>Scolytinae</taxon>
        <taxon>Dendroctonus</taxon>
    </lineage>
</organism>
<dbReference type="GO" id="GO:0005764">
    <property type="term" value="C:lysosome"/>
    <property type="evidence" value="ECO:0007669"/>
    <property type="project" value="TreeGrafter"/>
</dbReference>
<evidence type="ECO:0000256" key="3">
    <source>
        <dbReference type="ARBA" id="ARBA00011930"/>
    </source>
</evidence>
<evidence type="ECO:0000256" key="5">
    <source>
        <dbReference type="ARBA" id="ARBA00022670"/>
    </source>
</evidence>
<dbReference type="InterPro" id="IPR033121">
    <property type="entry name" value="PEPTIDASE_A1"/>
</dbReference>
<dbReference type="FunFam" id="2.40.70.10:FF:000115">
    <property type="entry name" value="Lysosomal aspartic protease"/>
    <property type="match status" value="1"/>
</dbReference>
<proteinExistence type="inferred from homology"/>
<dbReference type="PROSITE" id="PS00141">
    <property type="entry name" value="ASP_PROTEASE"/>
    <property type="match status" value="5"/>
</dbReference>
<comment type="function">
    <text evidence="12">Acid protease active in intracellular protein breakdown.</text>
</comment>
<dbReference type="Gene3D" id="2.40.70.10">
    <property type="entry name" value="Acid Proteases"/>
    <property type="match status" value="6"/>
</dbReference>
<evidence type="ECO:0000256" key="13">
    <source>
        <dbReference type="PIRSR" id="PIRSR601461-1"/>
    </source>
</evidence>